<feature type="compositionally biased region" description="Low complexity" evidence="1">
    <location>
        <begin position="160"/>
        <end position="175"/>
    </location>
</feature>
<keyword evidence="4" id="KW-1185">Reference proteome</keyword>
<dbReference type="OrthoDB" id="10259572at2759"/>
<keyword evidence="2" id="KW-0732">Signal</keyword>
<sequence length="242" mass="26241">MRISSMTLLLFLLLFMLSQASHSMTILVDGVSDWKNPNVHVGDTIIFKHKYQFKLYIFQNLRAFNVCNFTQASLLTKPNSTSYTWYPSRPGFYYFGFNNGSHKSCNQDSQKLFIKVSPQAPPPLPASQFPPTPTPIPPPISGGEVSSSPAYPWPFHPREAASSPAPEPSSGTSSPLTVPTVVPDKGGGIPFINSNPAVPLPTGEVDSATIRPLPASGHHHQVAVGLLGVHMTLLCVILLLPL</sequence>
<organism evidence="3 4">
    <name type="scientific">Manihot esculenta</name>
    <name type="common">Cassava</name>
    <name type="synonym">Jatropha manihot</name>
    <dbReference type="NCBI Taxonomy" id="3983"/>
    <lineage>
        <taxon>Eukaryota</taxon>
        <taxon>Viridiplantae</taxon>
        <taxon>Streptophyta</taxon>
        <taxon>Embryophyta</taxon>
        <taxon>Tracheophyta</taxon>
        <taxon>Spermatophyta</taxon>
        <taxon>Magnoliopsida</taxon>
        <taxon>eudicotyledons</taxon>
        <taxon>Gunneridae</taxon>
        <taxon>Pentapetalae</taxon>
        <taxon>rosids</taxon>
        <taxon>fabids</taxon>
        <taxon>Malpighiales</taxon>
        <taxon>Euphorbiaceae</taxon>
        <taxon>Crotonoideae</taxon>
        <taxon>Manihoteae</taxon>
        <taxon>Manihot</taxon>
    </lineage>
</organism>
<dbReference type="STRING" id="3983.A0A2C9WHC1"/>
<dbReference type="OMA" id="PWPFRPH"/>
<feature type="signal peptide" evidence="2">
    <location>
        <begin position="1"/>
        <end position="20"/>
    </location>
</feature>
<evidence type="ECO:0000313" key="4">
    <source>
        <dbReference type="Proteomes" id="UP000091857"/>
    </source>
</evidence>
<dbReference type="PANTHER" id="PTHR34662:SF3">
    <property type="entry name" value="OS04G0422700 PROTEIN"/>
    <property type="match status" value="1"/>
</dbReference>
<dbReference type="PANTHER" id="PTHR34662">
    <property type="entry name" value="OS04G0422700 PROTEIN"/>
    <property type="match status" value="1"/>
</dbReference>
<proteinExistence type="predicted"/>
<dbReference type="SUPFAM" id="SSF49503">
    <property type="entry name" value="Cupredoxins"/>
    <property type="match status" value="1"/>
</dbReference>
<dbReference type="Gene3D" id="2.60.40.420">
    <property type="entry name" value="Cupredoxins - blue copper proteins"/>
    <property type="match status" value="1"/>
</dbReference>
<reference evidence="4" key="1">
    <citation type="journal article" date="2016" name="Nat. Biotechnol.">
        <title>Sequencing wild and cultivated cassava and related species reveals extensive interspecific hybridization and genetic diversity.</title>
        <authorList>
            <person name="Bredeson J.V."/>
            <person name="Lyons J.B."/>
            <person name="Prochnik S.E."/>
            <person name="Wu G.A."/>
            <person name="Ha C.M."/>
            <person name="Edsinger-Gonzales E."/>
            <person name="Grimwood J."/>
            <person name="Schmutz J."/>
            <person name="Rabbi I.Y."/>
            <person name="Egesi C."/>
            <person name="Nauluvula P."/>
            <person name="Lebot V."/>
            <person name="Ndunguru J."/>
            <person name="Mkamilo G."/>
            <person name="Bart R.S."/>
            <person name="Setter T.L."/>
            <person name="Gleadow R.M."/>
            <person name="Kulakow P."/>
            <person name="Ferguson M.E."/>
            <person name="Rounsley S."/>
            <person name="Rokhsar D.S."/>
        </authorList>
    </citation>
    <scope>NUCLEOTIDE SEQUENCE [LARGE SCALE GENOMIC DNA]</scope>
    <source>
        <strain evidence="4">cv. AM560-2</strain>
    </source>
</reference>
<dbReference type="InterPro" id="IPR008972">
    <property type="entry name" value="Cupredoxin"/>
</dbReference>
<evidence type="ECO:0000256" key="1">
    <source>
        <dbReference type="SAM" id="MobiDB-lite"/>
    </source>
</evidence>
<gene>
    <name evidence="3" type="ORF">MANES_02G180000v8</name>
</gene>
<dbReference type="AlphaFoldDB" id="A0A2C9WHC1"/>
<accession>A0A2C9WHC1</accession>
<dbReference type="Proteomes" id="UP000091857">
    <property type="component" value="Chromosome 2"/>
</dbReference>
<evidence type="ECO:0000313" key="3">
    <source>
        <dbReference type="EMBL" id="OAY58465.1"/>
    </source>
</evidence>
<protein>
    <recommendedName>
        <fullName evidence="5">Phytocyanin domain-containing protein</fullName>
    </recommendedName>
</protein>
<feature type="chain" id="PRO_5012338608" description="Phytocyanin domain-containing protein" evidence="2">
    <location>
        <begin position="21"/>
        <end position="242"/>
    </location>
</feature>
<feature type="compositionally biased region" description="Pro residues" evidence="1">
    <location>
        <begin position="123"/>
        <end position="140"/>
    </location>
</feature>
<feature type="region of interest" description="Disordered" evidence="1">
    <location>
        <begin position="123"/>
        <end position="179"/>
    </location>
</feature>
<name>A0A2C9WHC1_MANES</name>
<dbReference type="Gramene" id="Manes.02G180000.1.v8.1">
    <property type="protein sequence ID" value="Manes.02G180000.1.v8.1.CDS"/>
    <property type="gene ID" value="Manes.02G180000.v8.1"/>
</dbReference>
<evidence type="ECO:0008006" key="5">
    <source>
        <dbReference type="Google" id="ProtNLM"/>
    </source>
</evidence>
<dbReference type="EMBL" id="CM004388">
    <property type="protein sequence ID" value="OAY58465.1"/>
    <property type="molecule type" value="Genomic_DNA"/>
</dbReference>
<comment type="caution">
    <text evidence="3">The sequence shown here is derived from an EMBL/GenBank/DDBJ whole genome shotgun (WGS) entry which is preliminary data.</text>
</comment>
<evidence type="ECO:0000256" key="2">
    <source>
        <dbReference type="SAM" id="SignalP"/>
    </source>
</evidence>